<evidence type="ECO:0000313" key="6">
    <source>
        <dbReference type="EMBL" id="KAK0645719.1"/>
    </source>
</evidence>
<dbReference type="PRINTS" id="PR00463">
    <property type="entry name" value="EP450I"/>
</dbReference>
<dbReference type="EMBL" id="JAULSV010000004">
    <property type="protein sequence ID" value="KAK0645719.1"/>
    <property type="molecule type" value="Genomic_DNA"/>
</dbReference>
<feature type="transmembrane region" description="Helical" evidence="5">
    <location>
        <begin position="44"/>
        <end position="62"/>
    </location>
</feature>
<organism evidence="6 7">
    <name type="scientific">Cercophora newfieldiana</name>
    <dbReference type="NCBI Taxonomy" id="92897"/>
    <lineage>
        <taxon>Eukaryota</taxon>
        <taxon>Fungi</taxon>
        <taxon>Dikarya</taxon>
        <taxon>Ascomycota</taxon>
        <taxon>Pezizomycotina</taxon>
        <taxon>Sordariomycetes</taxon>
        <taxon>Sordariomycetidae</taxon>
        <taxon>Sordariales</taxon>
        <taxon>Lasiosphaeriaceae</taxon>
        <taxon>Cercophora</taxon>
    </lineage>
</organism>
<gene>
    <name evidence="6" type="ORF">B0T16DRAFT_390282</name>
</gene>
<keyword evidence="7" id="KW-1185">Reference proteome</keyword>
<keyword evidence="1 4" id="KW-0349">Heme</keyword>
<evidence type="ECO:0000256" key="2">
    <source>
        <dbReference type="ARBA" id="ARBA00022723"/>
    </source>
</evidence>
<dbReference type="Proteomes" id="UP001174936">
    <property type="component" value="Unassembled WGS sequence"/>
</dbReference>
<keyword evidence="3 4" id="KW-0408">Iron</keyword>
<dbReference type="GO" id="GO:0016705">
    <property type="term" value="F:oxidoreductase activity, acting on paired donors, with incorporation or reduction of molecular oxygen"/>
    <property type="evidence" value="ECO:0007669"/>
    <property type="project" value="InterPro"/>
</dbReference>
<dbReference type="InterPro" id="IPR050121">
    <property type="entry name" value="Cytochrome_P450_monoxygenase"/>
</dbReference>
<name>A0AA39Y462_9PEZI</name>
<dbReference type="Pfam" id="PF00067">
    <property type="entry name" value="p450"/>
    <property type="match status" value="2"/>
</dbReference>
<feature type="binding site" description="axial binding residue" evidence="4">
    <location>
        <position position="419"/>
    </location>
    <ligand>
        <name>heme</name>
        <dbReference type="ChEBI" id="CHEBI:30413"/>
    </ligand>
    <ligandPart>
        <name>Fe</name>
        <dbReference type="ChEBI" id="CHEBI:18248"/>
    </ligandPart>
</feature>
<keyword evidence="5" id="KW-0812">Transmembrane</keyword>
<keyword evidence="5" id="KW-0472">Membrane</keyword>
<sequence length="476" mass="53298">MSPGTLLSTGGKTPPYVFILTISVSLILILIIREIQSWHRLSHIPGLFWNGVSSLPFFALLLRDDTCFVQVELQKKYGPLMRIGPRAVMFGDAGTMKRLGGARSPFVKGDWYRLSKFSEGEHVFSVVDDEWHKAKKARLTAGYTGIDLEPKIDQMVAELTDLIDRTYIATRTSFRPLDFGIAALYFTLDVISAAGWSEAFGFLRNDRDMYSYIAVNDKTIPATMCVAAFPWVAHLVGKWPLSMLLPREGDDAGFGRLMCFTRAVIDKRLAHLRNGVPARQLQDELILKIVAGADTAATAIRMTLACLLTTPTALSTLRLEIDQGIKTGRISSPIRSAEAAQLPYLQAVILEGGAHLHGYFLPEGTQIKVNTMFMTRDESVFGPDASVFNPERWIDACPERYAEMSAVADLVWGHGKFLCLGKSVAMMEMNKVFVELLRRYDFAIVTPHKPLVLREHSLWLVNDFHLRVTRRVIQDT</sequence>
<evidence type="ECO:0000313" key="7">
    <source>
        <dbReference type="Proteomes" id="UP001174936"/>
    </source>
</evidence>
<feature type="transmembrane region" description="Helical" evidence="5">
    <location>
        <begin position="15"/>
        <end position="32"/>
    </location>
</feature>
<accession>A0AA39Y462</accession>
<comment type="caution">
    <text evidence="6">The sequence shown here is derived from an EMBL/GenBank/DDBJ whole genome shotgun (WGS) entry which is preliminary data.</text>
</comment>
<dbReference type="GO" id="GO:0005506">
    <property type="term" value="F:iron ion binding"/>
    <property type="evidence" value="ECO:0007669"/>
    <property type="project" value="InterPro"/>
</dbReference>
<evidence type="ECO:0000256" key="4">
    <source>
        <dbReference type="PIRSR" id="PIRSR602401-1"/>
    </source>
</evidence>
<protein>
    <submittedName>
        <fullName evidence="6">Cytochrome P450</fullName>
    </submittedName>
</protein>
<proteinExistence type="predicted"/>
<dbReference type="InterPro" id="IPR002401">
    <property type="entry name" value="Cyt_P450_E_grp-I"/>
</dbReference>
<dbReference type="AlphaFoldDB" id="A0AA39Y462"/>
<dbReference type="GO" id="GO:0004497">
    <property type="term" value="F:monooxygenase activity"/>
    <property type="evidence" value="ECO:0007669"/>
    <property type="project" value="InterPro"/>
</dbReference>
<reference evidence="6" key="1">
    <citation type="submission" date="2023-06" db="EMBL/GenBank/DDBJ databases">
        <title>Genome-scale phylogeny and comparative genomics of the fungal order Sordariales.</title>
        <authorList>
            <consortium name="Lawrence Berkeley National Laboratory"/>
            <person name="Hensen N."/>
            <person name="Bonometti L."/>
            <person name="Westerberg I."/>
            <person name="Brannstrom I.O."/>
            <person name="Guillou S."/>
            <person name="Cros-Aarteil S."/>
            <person name="Calhoun S."/>
            <person name="Haridas S."/>
            <person name="Kuo A."/>
            <person name="Mondo S."/>
            <person name="Pangilinan J."/>
            <person name="Riley R."/>
            <person name="Labutti K."/>
            <person name="Andreopoulos B."/>
            <person name="Lipzen A."/>
            <person name="Chen C."/>
            <person name="Yanf M."/>
            <person name="Daum C."/>
            <person name="Ng V."/>
            <person name="Clum A."/>
            <person name="Steindorff A."/>
            <person name="Ohm R."/>
            <person name="Martin F."/>
            <person name="Silar P."/>
            <person name="Natvig D."/>
            <person name="Lalanne C."/>
            <person name="Gautier V."/>
            <person name="Ament-Velasquez S.L."/>
            <person name="Kruys A."/>
            <person name="Hutchinson M.I."/>
            <person name="Powell A.J."/>
            <person name="Barry K."/>
            <person name="Miller A.N."/>
            <person name="Grigoriev I.V."/>
            <person name="Debuchy R."/>
            <person name="Gladieux P."/>
            <person name="Thoren M.H."/>
            <person name="Johannesson H."/>
        </authorList>
    </citation>
    <scope>NUCLEOTIDE SEQUENCE</scope>
    <source>
        <strain evidence="6">SMH2532-1</strain>
    </source>
</reference>
<evidence type="ECO:0000256" key="1">
    <source>
        <dbReference type="ARBA" id="ARBA00022617"/>
    </source>
</evidence>
<dbReference type="GO" id="GO:0020037">
    <property type="term" value="F:heme binding"/>
    <property type="evidence" value="ECO:0007669"/>
    <property type="project" value="InterPro"/>
</dbReference>
<dbReference type="Gene3D" id="1.10.630.10">
    <property type="entry name" value="Cytochrome P450"/>
    <property type="match status" value="1"/>
</dbReference>
<dbReference type="PANTHER" id="PTHR24305:SF168">
    <property type="entry name" value="P450, PUTATIVE (EUROFUNG)-RELATED"/>
    <property type="match status" value="1"/>
</dbReference>
<dbReference type="InterPro" id="IPR036396">
    <property type="entry name" value="Cyt_P450_sf"/>
</dbReference>
<dbReference type="PANTHER" id="PTHR24305">
    <property type="entry name" value="CYTOCHROME P450"/>
    <property type="match status" value="1"/>
</dbReference>
<evidence type="ECO:0000256" key="5">
    <source>
        <dbReference type="SAM" id="Phobius"/>
    </source>
</evidence>
<dbReference type="SUPFAM" id="SSF48264">
    <property type="entry name" value="Cytochrome P450"/>
    <property type="match status" value="1"/>
</dbReference>
<keyword evidence="5" id="KW-1133">Transmembrane helix</keyword>
<dbReference type="InterPro" id="IPR001128">
    <property type="entry name" value="Cyt_P450"/>
</dbReference>
<keyword evidence="2 4" id="KW-0479">Metal-binding</keyword>
<comment type="cofactor">
    <cofactor evidence="4">
        <name>heme</name>
        <dbReference type="ChEBI" id="CHEBI:30413"/>
    </cofactor>
</comment>
<evidence type="ECO:0000256" key="3">
    <source>
        <dbReference type="ARBA" id="ARBA00023004"/>
    </source>
</evidence>